<keyword evidence="1" id="KW-0732">Signal</keyword>
<feature type="signal peptide" evidence="1">
    <location>
        <begin position="1"/>
        <end position="19"/>
    </location>
</feature>
<evidence type="ECO:0000313" key="3">
    <source>
        <dbReference type="Proteomes" id="UP001642406"/>
    </source>
</evidence>
<keyword evidence="3" id="KW-1185">Reference proteome</keyword>
<gene>
    <name evidence="2" type="ORF">SBRCBS47491_005201</name>
</gene>
<feature type="chain" id="PRO_5046533886" evidence="1">
    <location>
        <begin position="20"/>
        <end position="316"/>
    </location>
</feature>
<evidence type="ECO:0000256" key="1">
    <source>
        <dbReference type="SAM" id="SignalP"/>
    </source>
</evidence>
<protein>
    <submittedName>
        <fullName evidence="2">Uncharacterized protein</fullName>
    </submittedName>
</protein>
<reference evidence="2 3" key="1">
    <citation type="submission" date="2024-01" db="EMBL/GenBank/DDBJ databases">
        <authorList>
            <person name="Allen C."/>
            <person name="Tagirdzhanova G."/>
        </authorList>
    </citation>
    <scope>NUCLEOTIDE SEQUENCE [LARGE SCALE GENOMIC DNA]</scope>
</reference>
<dbReference type="Proteomes" id="UP001642406">
    <property type="component" value="Unassembled WGS sequence"/>
</dbReference>
<organism evidence="2 3">
    <name type="scientific">Sporothrix bragantina</name>
    <dbReference type="NCBI Taxonomy" id="671064"/>
    <lineage>
        <taxon>Eukaryota</taxon>
        <taxon>Fungi</taxon>
        <taxon>Dikarya</taxon>
        <taxon>Ascomycota</taxon>
        <taxon>Pezizomycotina</taxon>
        <taxon>Sordariomycetes</taxon>
        <taxon>Sordariomycetidae</taxon>
        <taxon>Ophiostomatales</taxon>
        <taxon>Ophiostomataceae</taxon>
        <taxon>Sporothrix</taxon>
    </lineage>
</organism>
<accession>A0ABP0BWH0</accession>
<proteinExistence type="predicted"/>
<dbReference type="EMBL" id="CAWUHC010000043">
    <property type="protein sequence ID" value="CAK7223416.1"/>
    <property type="molecule type" value="Genomic_DNA"/>
</dbReference>
<evidence type="ECO:0000313" key="2">
    <source>
        <dbReference type="EMBL" id="CAK7223416.1"/>
    </source>
</evidence>
<sequence length="316" mass="35693">MKLFSGLFLLLLAVLRVAAESELAHAMEMIYMFSKYQIERAVYPSGYWLAPSCRPPGKGACTFNEFVSYIKRGTITGAPEIIELNGKFDWTNHATVQKVATKLSTMPLDPAKPQVLYMAGEMSVNRVYPKVHTFTALYNSMKDFDKQVKTDIDAMTDVAAKARAQNMLLLSNNQLLKSSHDLRTYTRRQKLRNELTKKFSPKGKFDSVYQYTDENGKTQRFDPIQWVEEKGTLWGRSFTVINMDETEKKNPQMLNDILKGRVQDHIALFNSDGSDGKGAGLMEYDPQYAGTNGRHEAVIKLQKEVGVSFQGVCRGA</sequence>
<name>A0ABP0BWH0_9PEZI</name>
<comment type="caution">
    <text evidence="2">The sequence shown here is derived from an EMBL/GenBank/DDBJ whole genome shotgun (WGS) entry which is preliminary data.</text>
</comment>